<sequence length="72" mass="7832">MSTELNHDNDRRPRVGTIIWGLIAVVVGLLVVAGTWWNISFNWAYVMIALLIGSGIALVVAGVLSATRNRGR</sequence>
<protein>
    <submittedName>
        <fullName evidence="2">Uncharacterized protein</fullName>
    </submittedName>
</protein>
<gene>
    <name evidence="2" type="ORF">MNQ99_05015</name>
</gene>
<keyword evidence="1" id="KW-1133">Transmembrane helix</keyword>
<organism evidence="2 3">
    <name type="scientific">Arthrobacter sulfonylureivorans</name>
    <dbReference type="NCBI Taxonomy" id="2486855"/>
    <lineage>
        <taxon>Bacteria</taxon>
        <taxon>Bacillati</taxon>
        <taxon>Actinomycetota</taxon>
        <taxon>Actinomycetes</taxon>
        <taxon>Micrococcales</taxon>
        <taxon>Micrococcaceae</taxon>
        <taxon>Arthrobacter</taxon>
    </lineage>
</organism>
<keyword evidence="3" id="KW-1185">Reference proteome</keyword>
<proteinExistence type="predicted"/>
<evidence type="ECO:0000256" key="1">
    <source>
        <dbReference type="SAM" id="Phobius"/>
    </source>
</evidence>
<name>A0ABY3WDS5_9MICC</name>
<reference evidence="2 3" key="1">
    <citation type="submission" date="2022-03" db="EMBL/GenBank/DDBJ databases">
        <title>Isotopic signatures of nitrous oxide derived from detoxification processes.</title>
        <authorList>
            <person name="Behrendt U."/>
            <person name="Buchen C."/>
            <person name="Well R."/>
            <person name="Ulrich A."/>
            <person name="Rohe L."/>
            <person name="Kolb S."/>
            <person name="Schloter M."/>
            <person name="Horn M.A."/>
            <person name="Augustin J."/>
        </authorList>
    </citation>
    <scope>NUCLEOTIDE SEQUENCE [LARGE SCALE GENOMIC DNA]</scope>
    <source>
        <strain evidence="2 3">S4-C24</strain>
    </source>
</reference>
<evidence type="ECO:0000313" key="2">
    <source>
        <dbReference type="EMBL" id="UNK46718.1"/>
    </source>
</evidence>
<feature type="transmembrane region" description="Helical" evidence="1">
    <location>
        <begin position="18"/>
        <end position="37"/>
    </location>
</feature>
<dbReference type="RefSeq" id="WP_127511021.1">
    <property type="nucleotide sequence ID" value="NZ_CP093326.1"/>
</dbReference>
<dbReference type="Proteomes" id="UP000829069">
    <property type="component" value="Chromosome"/>
</dbReference>
<dbReference type="EMBL" id="CP093326">
    <property type="protein sequence ID" value="UNK46718.1"/>
    <property type="molecule type" value="Genomic_DNA"/>
</dbReference>
<evidence type="ECO:0000313" key="3">
    <source>
        <dbReference type="Proteomes" id="UP000829069"/>
    </source>
</evidence>
<feature type="transmembrane region" description="Helical" evidence="1">
    <location>
        <begin position="43"/>
        <end position="66"/>
    </location>
</feature>
<keyword evidence="1" id="KW-0472">Membrane</keyword>
<accession>A0ABY3WDS5</accession>
<keyword evidence="1" id="KW-0812">Transmembrane</keyword>